<dbReference type="EMBL" id="OX458335">
    <property type="protein sequence ID" value="CAI8974668.1"/>
    <property type="molecule type" value="Genomic_DNA"/>
</dbReference>
<reference evidence="1" key="1">
    <citation type="submission" date="2023-03" db="EMBL/GenBank/DDBJ databases">
        <authorList>
            <person name="Pothier F. J."/>
        </authorList>
    </citation>
    <scope>NUCLEOTIDE SEQUENCE</scope>
    <source>
        <strain evidence="1">DAPP-PG 215</strain>
    </source>
</reference>
<protein>
    <submittedName>
        <fullName evidence="1">DUF3800 domain-containing protein</fullName>
    </submittedName>
</protein>
<dbReference type="RefSeq" id="WP_010205595.1">
    <property type="nucleotide sequence ID" value="NZ_CP019871.1"/>
</dbReference>
<organism evidence="1 2">
    <name type="scientific">Pseudomonas syringae pv. tomato</name>
    <dbReference type="NCBI Taxonomy" id="323"/>
    <lineage>
        <taxon>Bacteria</taxon>
        <taxon>Pseudomonadati</taxon>
        <taxon>Pseudomonadota</taxon>
        <taxon>Gammaproteobacteria</taxon>
        <taxon>Pseudomonadales</taxon>
        <taxon>Pseudomonadaceae</taxon>
        <taxon>Pseudomonas</taxon>
    </lineage>
</organism>
<name>A0AAQ0SLT6_PSEUB</name>
<dbReference type="Pfam" id="PF12686">
    <property type="entry name" value="DUF3800"/>
    <property type="match status" value="1"/>
</dbReference>
<dbReference type="Proteomes" id="UP001177000">
    <property type="component" value="Chromosome"/>
</dbReference>
<dbReference type="AlphaFoldDB" id="A0AAQ0SLT6"/>
<sequence length="386" mass="43941">MKIYIDESGLFDALDQKGKVDKAWCTVGALTVPHFSEAKVLAALAELKHELGIKPDQEIKKSRPSPDSPEFIRFVEKLKQAKCTLHGVTTNRFLFDDQKTEAHKRSQISARERYLKLAGPGMDSQSFMPLRQETDRIIQLIEKSSIQEYNQIIFQAALVAYMLDKIVAFYGIHAPKELSRFSWIMDQKNLEMKTFEILYVALMPAFVRVNFIREPRGIPVTSGNSYQYFFRNYGESTPTASMGEKELAERKRLYGMDYSEIASSMMSFNFEKLLDRDSKFGDSKTTPGLQVADLLISGLNRLLKGNVDDSEKAAKVLGPLILNAPRLGLPSIPQLNFYEGTAFSPEVNYENLELLNKEASRLYSDRFRAGFTDSYEQFMSQQPQPI</sequence>
<accession>A0AAQ0SLT6</accession>
<dbReference type="InterPro" id="IPR024524">
    <property type="entry name" value="DUF3800"/>
</dbReference>
<proteinExistence type="predicted"/>
<evidence type="ECO:0000313" key="1">
    <source>
        <dbReference type="EMBL" id="CAI8974668.1"/>
    </source>
</evidence>
<gene>
    <name evidence="1" type="ORF">DAPPPG215_25295</name>
</gene>
<evidence type="ECO:0000313" key="2">
    <source>
        <dbReference type="Proteomes" id="UP001177000"/>
    </source>
</evidence>